<proteinExistence type="predicted"/>
<dbReference type="RefSeq" id="WP_110704640.1">
    <property type="nucleotide sequence ID" value="NZ_QJRO01000044.1"/>
</dbReference>
<dbReference type="EMBL" id="QJRO01000044">
    <property type="protein sequence ID" value="PYB72720.1"/>
    <property type="molecule type" value="Genomic_DNA"/>
</dbReference>
<evidence type="ECO:0000313" key="1">
    <source>
        <dbReference type="EMBL" id="PYB72720.1"/>
    </source>
</evidence>
<protein>
    <submittedName>
        <fullName evidence="1">Uncharacterized protein</fullName>
    </submittedName>
</protein>
<dbReference type="AlphaFoldDB" id="A0A2V4HN39"/>
<sequence length="90" mass="9822">MANCGSLMEQFIAQELNASVRSVLNGAIAERAGSDNVLIREFEFNCFDVILDFERGVVRLQDALSSGVENYTELLLSDFISACGLSVLQS</sequence>
<gene>
    <name evidence="1" type="ORF">DMX07_26200</name>
</gene>
<name>A0A2V4HN39_9PSED</name>
<evidence type="ECO:0000313" key="2">
    <source>
        <dbReference type="Proteomes" id="UP000247620"/>
    </source>
</evidence>
<dbReference type="Proteomes" id="UP000247620">
    <property type="component" value="Unassembled WGS sequence"/>
</dbReference>
<organism evidence="1 2">
    <name type="scientific">Pseudomonas soli</name>
    <dbReference type="NCBI Taxonomy" id="1306993"/>
    <lineage>
        <taxon>Bacteria</taxon>
        <taxon>Pseudomonadati</taxon>
        <taxon>Pseudomonadota</taxon>
        <taxon>Gammaproteobacteria</taxon>
        <taxon>Pseudomonadales</taxon>
        <taxon>Pseudomonadaceae</taxon>
        <taxon>Pseudomonas</taxon>
    </lineage>
</organism>
<reference evidence="1 2" key="1">
    <citation type="submission" date="2018-06" db="EMBL/GenBank/DDBJ databases">
        <title>Pseudomonas diversity within urban Lake Michigan freshwaters.</title>
        <authorList>
            <person name="Batrich M."/>
            <person name="Hatzopoulos T."/>
            <person name="Putonti C."/>
        </authorList>
    </citation>
    <scope>NUCLEOTIDE SEQUENCE [LARGE SCALE GENOMIC DNA]</scope>
    <source>
        <strain evidence="1 2">LBp-160603</strain>
    </source>
</reference>
<comment type="caution">
    <text evidence="1">The sequence shown here is derived from an EMBL/GenBank/DDBJ whole genome shotgun (WGS) entry which is preliminary data.</text>
</comment>
<accession>A0A2V4HN39</accession>